<gene>
    <name evidence="2" type="ORF">LPB136_04610</name>
</gene>
<evidence type="ECO:0000259" key="1">
    <source>
        <dbReference type="Pfam" id="PF00535"/>
    </source>
</evidence>
<dbReference type="InterPro" id="IPR001173">
    <property type="entry name" value="Glyco_trans_2-like"/>
</dbReference>
<dbReference type="RefSeq" id="WP_072555010.1">
    <property type="nucleotide sequence ID" value="NZ_CP018155.1"/>
</dbReference>
<dbReference type="OrthoDB" id="9815829at2"/>
<dbReference type="KEGG" id="ten:LPB136_04610"/>
<evidence type="ECO:0000313" key="2">
    <source>
        <dbReference type="EMBL" id="APG64686.1"/>
    </source>
</evidence>
<dbReference type="PANTHER" id="PTHR22916:SF3">
    <property type="entry name" value="UDP-GLCNAC:BETAGAL BETA-1,3-N-ACETYLGLUCOSAMINYLTRANSFERASE-LIKE PROTEIN 1"/>
    <property type="match status" value="1"/>
</dbReference>
<reference evidence="2 3" key="1">
    <citation type="submission" date="2016-11" db="EMBL/GenBank/DDBJ databases">
        <title>Tenacibaculum sp. LPB0136, isolated from marine environment.</title>
        <authorList>
            <person name="Kim E."/>
            <person name="Yi H."/>
        </authorList>
    </citation>
    <scope>NUCLEOTIDE SEQUENCE [LARGE SCALE GENOMIC DNA]</scope>
    <source>
        <strain evidence="2 3">LPB0136</strain>
    </source>
</reference>
<protein>
    <submittedName>
        <fullName evidence="2">Glycosyl transferase</fullName>
    </submittedName>
</protein>
<proteinExistence type="predicted"/>
<dbReference type="CDD" id="cd00761">
    <property type="entry name" value="Glyco_tranf_GTA_type"/>
    <property type="match status" value="1"/>
</dbReference>
<feature type="domain" description="Glycosyltransferase 2-like" evidence="1">
    <location>
        <begin position="6"/>
        <end position="130"/>
    </location>
</feature>
<name>A0A1L3JHS3_9FLAO</name>
<accession>A0A1L3JHS3</accession>
<dbReference type="Proteomes" id="UP000181898">
    <property type="component" value="Chromosome"/>
</dbReference>
<dbReference type="SUPFAM" id="SSF53448">
    <property type="entry name" value="Nucleotide-diphospho-sugar transferases"/>
    <property type="match status" value="1"/>
</dbReference>
<dbReference type="EMBL" id="CP018155">
    <property type="protein sequence ID" value="APG64686.1"/>
    <property type="molecule type" value="Genomic_DNA"/>
</dbReference>
<keyword evidence="3" id="KW-1185">Reference proteome</keyword>
<dbReference type="STRING" id="1850252.LPB136_04610"/>
<keyword evidence="2" id="KW-0808">Transferase</keyword>
<dbReference type="AlphaFoldDB" id="A0A1L3JHS3"/>
<dbReference type="Gene3D" id="3.90.550.10">
    <property type="entry name" value="Spore Coat Polysaccharide Biosynthesis Protein SpsA, Chain A"/>
    <property type="match status" value="1"/>
</dbReference>
<dbReference type="InterPro" id="IPR029044">
    <property type="entry name" value="Nucleotide-diphossugar_trans"/>
</dbReference>
<dbReference type="GO" id="GO:0016758">
    <property type="term" value="F:hexosyltransferase activity"/>
    <property type="evidence" value="ECO:0007669"/>
    <property type="project" value="UniProtKB-ARBA"/>
</dbReference>
<evidence type="ECO:0000313" key="3">
    <source>
        <dbReference type="Proteomes" id="UP000181898"/>
    </source>
</evidence>
<dbReference type="PANTHER" id="PTHR22916">
    <property type="entry name" value="GLYCOSYLTRANSFERASE"/>
    <property type="match status" value="1"/>
</dbReference>
<sequence>MNNLVSIITPCYNSEKFISETIKSTQNQTFTNWEMLITDDGSTDNSVEIIKELIKTDKRIKLFSIENSGPAIARNNSIKKASGRYLAFLDSDDLWFPKFLETSLKKIKSSEGFVFSSYRRVHEKTLEPIYKDFIVPERVTYYDILKTNSISCLTAFIDVEKLGKETMPNITYRQDMGLWLKYLKKIEYAYGNKETLASYRIRKKSHSRNKKRLLKPQWNFYRNVEKLSILQSSYYLLNWAYKGFKKYQ</sequence>
<organism evidence="2 3">
    <name type="scientific">Tenacibaculum todarodis</name>
    <dbReference type="NCBI Taxonomy" id="1850252"/>
    <lineage>
        <taxon>Bacteria</taxon>
        <taxon>Pseudomonadati</taxon>
        <taxon>Bacteroidota</taxon>
        <taxon>Flavobacteriia</taxon>
        <taxon>Flavobacteriales</taxon>
        <taxon>Flavobacteriaceae</taxon>
        <taxon>Tenacibaculum</taxon>
    </lineage>
</organism>
<dbReference type="Pfam" id="PF00535">
    <property type="entry name" value="Glycos_transf_2"/>
    <property type="match status" value="1"/>
</dbReference>